<sequence>MPVVRVGRLRHPEKILLEGITRKLSLAVYLVDEYSNKGIADDLEVSLKDWNMAPVRTIGGYYIFFDLPDSSYTVQVRGATYYFDETVTEVQLADLDPRNPVVSITLKPTPSYRFPPSSTLIRGSLWDPYGRGVPEAEIQVKERDIRTKTNGNGEFVIYFRDSGNYDVTTIDEKKLVIINGENPILEIAHPDYRKKIESVVVEEGKITSLSITYP</sequence>
<accession>A0AC61L3Y8</accession>
<evidence type="ECO:0000313" key="1">
    <source>
        <dbReference type="EMBL" id="PXF60967.1"/>
    </source>
</evidence>
<organism evidence="1 2">
    <name type="scientific">Candidatus Methanogaster sp</name>
    <dbReference type="NCBI Taxonomy" id="3386292"/>
    <lineage>
        <taxon>Archaea</taxon>
        <taxon>Methanobacteriati</taxon>
        <taxon>Methanobacteriota</taxon>
        <taxon>Stenosarchaea group</taxon>
        <taxon>Methanomicrobia</taxon>
        <taxon>Methanosarcinales</taxon>
        <taxon>ANME-2 cluster</taxon>
        <taxon>Candidatus Methanogasteraceae</taxon>
        <taxon>Candidatus Methanogaster</taxon>
    </lineage>
</organism>
<protein>
    <submittedName>
        <fullName evidence="1">Uncharacterized protein</fullName>
    </submittedName>
</protein>
<evidence type="ECO:0000313" key="2">
    <source>
        <dbReference type="Proteomes" id="UP000248329"/>
    </source>
</evidence>
<name>A0AC61L3Y8_9EURY</name>
<proteinExistence type="predicted"/>
<comment type="caution">
    <text evidence="1">The sequence shown here is derived from an EMBL/GenBank/DDBJ whole genome shotgun (WGS) entry which is preliminary data.</text>
</comment>
<reference evidence="1" key="1">
    <citation type="submission" date="2018-01" db="EMBL/GenBank/DDBJ databases">
        <authorList>
            <person name="Krukenberg V."/>
        </authorList>
    </citation>
    <scope>NUCLEOTIDE SEQUENCE</scope>
    <source>
        <strain evidence="1">E20ANME2</strain>
    </source>
</reference>
<gene>
    <name evidence="1" type="ORF">C4B59_06335</name>
</gene>
<dbReference type="Proteomes" id="UP000248329">
    <property type="component" value="Unassembled WGS sequence"/>
</dbReference>
<dbReference type="EMBL" id="PQXF01000009">
    <property type="protein sequence ID" value="PXF60967.1"/>
    <property type="molecule type" value="Genomic_DNA"/>
</dbReference>